<organism evidence="3 4">
    <name type="scientific">Candidatus Blackburnbacteria bacterium RIFCSPHIGHO2_12_FULL_41_13b</name>
    <dbReference type="NCBI Taxonomy" id="1797517"/>
    <lineage>
        <taxon>Bacteria</taxon>
        <taxon>Candidatus Blackburniibacteriota</taxon>
    </lineage>
</organism>
<dbReference type="Pfam" id="PF22769">
    <property type="entry name" value="DCD"/>
    <property type="match status" value="1"/>
</dbReference>
<sequence length="237" mass="27504">MTKEREREKPQKSVLSHDAILWHIDQGNIQIDPFNPENLKTSSYDLSLGEWYFEEQEPEPGHTIYNPWDEEEVDRVWGEDPKKAYLAAEYFSKIRFNIPKGINPNDKVILLPPQKTILCHTLEFVGGKDCVTTMMKARSSWGRNFIEVCKCAGWGDVGYVNRWTMEVTNNSGHYTIPLVVGRRIAQMVFFEVDPVENGDYARDGKYQQAAQLKETKKLWTPDSMKPKLYLDREVVNI</sequence>
<keyword evidence="1" id="KW-0378">Hydrolase</keyword>
<dbReference type="InterPro" id="IPR036157">
    <property type="entry name" value="dUTPase-like_sf"/>
</dbReference>
<dbReference type="SUPFAM" id="SSF51283">
    <property type="entry name" value="dUTPase-like"/>
    <property type="match status" value="1"/>
</dbReference>
<dbReference type="InterPro" id="IPR011962">
    <property type="entry name" value="dCTP_deaminase"/>
</dbReference>
<dbReference type="EMBL" id="MHCA01000010">
    <property type="protein sequence ID" value="OGY12584.1"/>
    <property type="molecule type" value="Genomic_DNA"/>
</dbReference>
<accession>A0A1G1VAS1</accession>
<evidence type="ECO:0000313" key="4">
    <source>
        <dbReference type="Proteomes" id="UP000178272"/>
    </source>
</evidence>
<dbReference type="Gene3D" id="2.70.40.10">
    <property type="match status" value="1"/>
</dbReference>
<proteinExistence type="predicted"/>
<comment type="caution">
    <text evidence="3">The sequence shown here is derived from an EMBL/GenBank/DDBJ whole genome shotgun (WGS) entry which is preliminary data.</text>
</comment>
<dbReference type="AlphaFoldDB" id="A0A1G1VAS1"/>
<dbReference type="GO" id="GO:0008829">
    <property type="term" value="F:dCTP deaminase activity"/>
    <property type="evidence" value="ECO:0007669"/>
    <property type="project" value="InterPro"/>
</dbReference>
<evidence type="ECO:0000313" key="3">
    <source>
        <dbReference type="EMBL" id="OGY12584.1"/>
    </source>
</evidence>
<dbReference type="InterPro" id="IPR033704">
    <property type="entry name" value="dUTPase_trimeric"/>
</dbReference>
<name>A0A1G1VAS1_9BACT</name>
<keyword evidence="2" id="KW-0546">Nucleotide metabolism</keyword>
<gene>
    <name evidence="3" type="ORF">A3F61_03005</name>
</gene>
<evidence type="ECO:0000256" key="1">
    <source>
        <dbReference type="ARBA" id="ARBA00022801"/>
    </source>
</evidence>
<dbReference type="PANTHER" id="PTHR42680:SF2">
    <property type="entry name" value="DCTP DEAMINASE"/>
    <property type="match status" value="1"/>
</dbReference>
<evidence type="ECO:0008006" key="5">
    <source>
        <dbReference type="Google" id="ProtNLM"/>
    </source>
</evidence>
<dbReference type="PANTHER" id="PTHR42680">
    <property type="entry name" value="DCTP DEAMINASE"/>
    <property type="match status" value="1"/>
</dbReference>
<dbReference type="CDD" id="cd07557">
    <property type="entry name" value="trimeric_dUTPase"/>
    <property type="match status" value="1"/>
</dbReference>
<dbReference type="Proteomes" id="UP000178272">
    <property type="component" value="Unassembled WGS sequence"/>
</dbReference>
<dbReference type="STRING" id="1797517.A3F61_03005"/>
<evidence type="ECO:0000256" key="2">
    <source>
        <dbReference type="ARBA" id="ARBA00023080"/>
    </source>
</evidence>
<reference evidence="3 4" key="1">
    <citation type="journal article" date="2016" name="Nat. Commun.">
        <title>Thousands of microbial genomes shed light on interconnected biogeochemical processes in an aquifer system.</title>
        <authorList>
            <person name="Anantharaman K."/>
            <person name="Brown C.T."/>
            <person name="Hug L.A."/>
            <person name="Sharon I."/>
            <person name="Castelle C.J."/>
            <person name="Probst A.J."/>
            <person name="Thomas B.C."/>
            <person name="Singh A."/>
            <person name="Wilkins M.J."/>
            <person name="Karaoz U."/>
            <person name="Brodie E.L."/>
            <person name="Williams K.H."/>
            <person name="Hubbard S.S."/>
            <person name="Banfield J.F."/>
        </authorList>
    </citation>
    <scope>NUCLEOTIDE SEQUENCE [LARGE SCALE GENOMIC DNA]</scope>
</reference>
<dbReference type="GO" id="GO:0006229">
    <property type="term" value="P:dUTP biosynthetic process"/>
    <property type="evidence" value="ECO:0007669"/>
    <property type="project" value="InterPro"/>
</dbReference>
<protein>
    <recommendedName>
        <fullName evidence="5">dUTPase-like domain-containing protein</fullName>
    </recommendedName>
</protein>